<evidence type="ECO:0000313" key="4">
    <source>
        <dbReference type="EMBL" id="SDM72102.1"/>
    </source>
</evidence>
<feature type="chain" id="PRO_5011586508" evidence="2">
    <location>
        <begin position="19"/>
        <end position="248"/>
    </location>
</feature>
<dbReference type="Gene3D" id="3.30.70.100">
    <property type="match status" value="2"/>
</dbReference>
<protein>
    <submittedName>
        <fullName evidence="4">NIPSNAP protein</fullName>
    </submittedName>
</protein>
<proteinExistence type="inferred from homology"/>
<dbReference type="AlphaFoldDB" id="A0A1G9VIQ8"/>
<feature type="domain" description="NIPSNAP" evidence="3">
    <location>
        <begin position="141"/>
        <end position="246"/>
    </location>
</feature>
<dbReference type="OrthoDB" id="192769at2"/>
<dbReference type="EMBL" id="FNHH01000021">
    <property type="protein sequence ID" value="SDM72102.1"/>
    <property type="molecule type" value="Genomic_DNA"/>
</dbReference>
<dbReference type="InterPro" id="IPR012577">
    <property type="entry name" value="NIPSNAP"/>
</dbReference>
<sequence>MKKTLLILMLLVSQLSFAKPKDDRYFELRVYYCNPGKLDALVDRFRDHAVPLFKKHGIDGLGYWIPTKNPDNAFYYLMAYPSKEARDASWKEFGNDPQWQEAAKKSEANGKLIAKSNIYFLKATDFTPKIKASKGGEMRTFEMRIYTAMPGKLQDLETRFRDHTMKIFKNNGMQNIAYFTTLEKDASVQPKLLYFLAYKNEAAGRLSWENFRKDPDWIKASTASEVNGKLVEKVESVYMQPTAFSKLK</sequence>
<dbReference type="InterPro" id="IPR011008">
    <property type="entry name" value="Dimeric_a/b-barrel"/>
</dbReference>
<dbReference type="Proteomes" id="UP000199226">
    <property type="component" value="Unassembled WGS sequence"/>
</dbReference>
<gene>
    <name evidence="4" type="ORF">SAMN05421813_12110</name>
</gene>
<dbReference type="PANTHER" id="PTHR21017">
    <property type="entry name" value="NIPSNAP-RELATED"/>
    <property type="match status" value="1"/>
</dbReference>
<dbReference type="Pfam" id="PF07978">
    <property type="entry name" value="NIPSNAP"/>
    <property type="match status" value="2"/>
</dbReference>
<feature type="domain" description="NIPSNAP" evidence="3">
    <location>
        <begin position="26"/>
        <end position="128"/>
    </location>
</feature>
<keyword evidence="2" id="KW-0732">Signal</keyword>
<dbReference type="RefSeq" id="WP_090705728.1">
    <property type="nucleotide sequence ID" value="NZ_FNHH01000021.1"/>
</dbReference>
<evidence type="ECO:0000259" key="3">
    <source>
        <dbReference type="Pfam" id="PF07978"/>
    </source>
</evidence>
<name>A0A1G9VIQ8_9SPHI</name>
<reference evidence="5" key="1">
    <citation type="submission" date="2016-10" db="EMBL/GenBank/DDBJ databases">
        <authorList>
            <person name="Varghese N."/>
            <person name="Submissions S."/>
        </authorList>
    </citation>
    <scope>NUCLEOTIDE SEQUENCE [LARGE SCALE GENOMIC DNA]</scope>
    <source>
        <strain evidence="5">DSM 24536</strain>
    </source>
</reference>
<dbReference type="PANTHER" id="PTHR21017:SF17">
    <property type="entry name" value="PROTEIN NIPSNAP"/>
    <property type="match status" value="1"/>
</dbReference>
<keyword evidence="5" id="KW-1185">Reference proteome</keyword>
<accession>A0A1G9VIQ8</accession>
<organism evidence="4 5">
    <name type="scientific">Daejeonella rubra</name>
    <dbReference type="NCBI Taxonomy" id="990371"/>
    <lineage>
        <taxon>Bacteria</taxon>
        <taxon>Pseudomonadati</taxon>
        <taxon>Bacteroidota</taxon>
        <taxon>Sphingobacteriia</taxon>
        <taxon>Sphingobacteriales</taxon>
        <taxon>Sphingobacteriaceae</taxon>
        <taxon>Daejeonella</taxon>
    </lineage>
</organism>
<evidence type="ECO:0000313" key="5">
    <source>
        <dbReference type="Proteomes" id="UP000199226"/>
    </source>
</evidence>
<dbReference type="SUPFAM" id="SSF54909">
    <property type="entry name" value="Dimeric alpha+beta barrel"/>
    <property type="match status" value="2"/>
</dbReference>
<comment type="similarity">
    <text evidence="1">Belongs to the NipSnap family.</text>
</comment>
<feature type="signal peptide" evidence="2">
    <location>
        <begin position="1"/>
        <end position="18"/>
    </location>
</feature>
<evidence type="ECO:0000256" key="2">
    <source>
        <dbReference type="SAM" id="SignalP"/>
    </source>
</evidence>
<dbReference type="STRING" id="990371.SAMN05421813_12110"/>
<evidence type="ECO:0000256" key="1">
    <source>
        <dbReference type="ARBA" id="ARBA00005291"/>
    </source>
</evidence>
<dbReference type="InterPro" id="IPR051557">
    <property type="entry name" value="NipSnap_domain"/>
</dbReference>